<feature type="non-terminal residue" evidence="5">
    <location>
        <position position="221"/>
    </location>
</feature>
<comment type="similarity">
    <text evidence="1">Belongs to the Glu/Leu/Phe/Val dehydrogenases family.</text>
</comment>
<reference evidence="5" key="1">
    <citation type="journal article" date="2014" name="Front. Microbiol.">
        <title>High frequency of phylogenetically diverse reductive dehalogenase-homologous genes in deep subseafloor sedimentary metagenomes.</title>
        <authorList>
            <person name="Kawai M."/>
            <person name="Futagami T."/>
            <person name="Toyoda A."/>
            <person name="Takaki Y."/>
            <person name="Nishi S."/>
            <person name="Hori S."/>
            <person name="Arai W."/>
            <person name="Tsubouchi T."/>
            <person name="Morono Y."/>
            <person name="Uchiyama I."/>
            <person name="Ito T."/>
            <person name="Fujiyama A."/>
            <person name="Inagaki F."/>
            <person name="Takami H."/>
        </authorList>
    </citation>
    <scope>NUCLEOTIDE SEQUENCE</scope>
    <source>
        <strain evidence="5">Expedition CK06-06</strain>
    </source>
</reference>
<dbReference type="Pfam" id="PF02812">
    <property type="entry name" value="ELFV_dehydrog_N"/>
    <property type="match status" value="1"/>
</dbReference>
<evidence type="ECO:0000256" key="2">
    <source>
        <dbReference type="ARBA" id="ARBA00023002"/>
    </source>
</evidence>
<dbReference type="InterPro" id="IPR006096">
    <property type="entry name" value="Glu/Leu/Phe/Val/Trp_DH_C"/>
</dbReference>
<dbReference type="Gene3D" id="3.40.50.10860">
    <property type="entry name" value="Leucine Dehydrogenase, chain A, domain 1"/>
    <property type="match status" value="1"/>
</dbReference>
<feature type="domain" description="Glutamate/phenylalanine/leucine/valine/L-tryptophan dehydrogenase dimerisation" evidence="4">
    <location>
        <begin position="25"/>
        <end position="153"/>
    </location>
</feature>
<gene>
    <name evidence="5" type="ORF">S12H4_11985</name>
</gene>
<evidence type="ECO:0000259" key="4">
    <source>
        <dbReference type="Pfam" id="PF02812"/>
    </source>
</evidence>
<dbReference type="PRINTS" id="PR00082">
    <property type="entry name" value="GLFDHDRGNASE"/>
</dbReference>
<dbReference type="SUPFAM" id="SSF53223">
    <property type="entry name" value="Aminoacid dehydrogenase-like, N-terminal domain"/>
    <property type="match status" value="1"/>
</dbReference>
<dbReference type="InterPro" id="IPR033524">
    <property type="entry name" value="Glu/Leu/Phe/Val_DH_AS"/>
</dbReference>
<organism evidence="5">
    <name type="scientific">marine sediment metagenome</name>
    <dbReference type="NCBI Taxonomy" id="412755"/>
    <lineage>
        <taxon>unclassified sequences</taxon>
        <taxon>metagenomes</taxon>
        <taxon>ecological metagenomes</taxon>
    </lineage>
</organism>
<evidence type="ECO:0000256" key="1">
    <source>
        <dbReference type="ARBA" id="ARBA00006382"/>
    </source>
</evidence>
<feature type="non-terminal residue" evidence="5">
    <location>
        <position position="1"/>
    </location>
</feature>
<dbReference type="Pfam" id="PF00208">
    <property type="entry name" value="ELFV_dehydrog"/>
    <property type="match status" value="1"/>
</dbReference>
<keyword evidence="2" id="KW-0560">Oxidoreductase</keyword>
<dbReference type="PROSITE" id="PS00074">
    <property type="entry name" value="GLFV_DEHYDROGENASE"/>
    <property type="match status" value="1"/>
</dbReference>
<dbReference type="InterPro" id="IPR006095">
    <property type="entry name" value="Glu/Leu/Phe/Val/Trp_DH"/>
</dbReference>
<dbReference type="SUPFAM" id="SSF51735">
    <property type="entry name" value="NAD(P)-binding Rossmann-fold domains"/>
    <property type="match status" value="1"/>
</dbReference>
<sequence length="221" mass="23924">GQAQLDEVAHTLNLEPSIHAILREPKKEVHISIPVRMDNGEVKIFKGFRVQHNDARGPFKGGIRFHPDETIDIIRALAMWMTWKCAVVGVPFGGGKGGVICNPKEMSIGETERLSRGYIDAIWEFIGHDRDVPAPDMGTNSQIMAWMMDEYSKLKGYYSPEVITGKPVAVGGSLGRGDATGRGGVYAIREAAKHLGIDLSAATVAVQGYGNVGSNAAILMH</sequence>
<dbReference type="InterPro" id="IPR006097">
    <property type="entry name" value="Glu/Leu/Phe/Val/Trp_DH_dimer"/>
</dbReference>
<dbReference type="EMBL" id="BARW01005538">
    <property type="protein sequence ID" value="GAI80485.1"/>
    <property type="molecule type" value="Genomic_DNA"/>
</dbReference>
<dbReference type="PANTHER" id="PTHR11606:SF13">
    <property type="entry name" value="GLUTAMATE DEHYDROGENASE 1, MITOCHONDRIAL"/>
    <property type="match status" value="1"/>
</dbReference>
<dbReference type="InterPro" id="IPR036291">
    <property type="entry name" value="NAD(P)-bd_dom_sf"/>
</dbReference>
<dbReference type="GO" id="GO:0006538">
    <property type="term" value="P:L-glutamate catabolic process"/>
    <property type="evidence" value="ECO:0007669"/>
    <property type="project" value="TreeGrafter"/>
</dbReference>
<evidence type="ECO:0000313" key="5">
    <source>
        <dbReference type="EMBL" id="GAI80485.1"/>
    </source>
</evidence>
<protein>
    <submittedName>
        <fullName evidence="5">Uncharacterized protein</fullName>
    </submittedName>
</protein>
<dbReference type="GO" id="GO:0004352">
    <property type="term" value="F:glutamate dehydrogenase (NAD+) activity"/>
    <property type="evidence" value="ECO:0007669"/>
    <property type="project" value="TreeGrafter"/>
</dbReference>
<comment type="caution">
    <text evidence="5">The sequence shown here is derived from an EMBL/GenBank/DDBJ whole genome shotgun (WGS) entry which is preliminary data.</text>
</comment>
<evidence type="ECO:0000259" key="3">
    <source>
        <dbReference type="Pfam" id="PF00208"/>
    </source>
</evidence>
<dbReference type="Gene3D" id="3.40.50.720">
    <property type="entry name" value="NAD(P)-binding Rossmann-like Domain"/>
    <property type="match status" value="1"/>
</dbReference>
<dbReference type="AlphaFoldDB" id="X1SYT1"/>
<dbReference type="PANTHER" id="PTHR11606">
    <property type="entry name" value="GLUTAMATE DEHYDROGENASE"/>
    <property type="match status" value="1"/>
</dbReference>
<dbReference type="FunFam" id="3.40.50.10860:FF:000003">
    <property type="entry name" value="Glutamate dehydrogenase"/>
    <property type="match status" value="1"/>
</dbReference>
<name>X1SYT1_9ZZZZ</name>
<accession>X1SYT1</accession>
<proteinExistence type="inferred from homology"/>
<feature type="domain" description="Glutamate/phenylalanine/leucine/valine/L-tryptophan dehydrogenase C-terminal" evidence="3">
    <location>
        <begin position="171"/>
        <end position="220"/>
    </location>
</feature>
<dbReference type="InterPro" id="IPR046346">
    <property type="entry name" value="Aminoacid_DH-like_N_sf"/>
</dbReference>